<feature type="compositionally biased region" description="Low complexity" evidence="1">
    <location>
        <begin position="366"/>
        <end position="376"/>
    </location>
</feature>
<keyword evidence="3" id="KW-1185">Reference proteome</keyword>
<gene>
    <name evidence="2" type="primary">ABSGL_11136.1 scaffold 12295</name>
</gene>
<feature type="region of interest" description="Disordered" evidence="1">
    <location>
        <begin position="113"/>
        <end position="211"/>
    </location>
</feature>
<feature type="compositionally biased region" description="Basic residues" evidence="1">
    <location>
        <begin position="353"/>
        <end position="365"/>
    </location>
</feature>
<feature type="region of interest" description="Disordered" evidence="1">
    <location>
        <begin position="1"/>
        <end position="23"/>
    </location>
</feature>
<evidence type="ECO:0000313" key="2">
    <source>
        <dbReference type="EMBL" id="SAM05261.1"/>
    </source>
</evidence>
<feature type="compositionally biased region" description="Low complexity" evidence="1">
    <location>
        <begin position="296"/>
        <end position="305"/>
    </location>
</feature>
<feature type="compositionally biased region" description="Basic residues" evidence="1">
    <location>
        <begin position="120"/>
        <end position="130"/>
    </location>
</feature>
<feature type="region of interest" description="Disordered" evidence="1">
    <location>
        <begin position="326"/>
        <end position="475"/>
    </location>
</feature>
<accession>A0A163K471</accession>
<evidence type="ECO:0000313" key="3">
    <source>
        <dbReference type="Proteomes" id="UP000078561"/>
    </source>
</evidence>
<organism evidence="2">
    <name type="scientific">Absidia glauca</name>
    <name type="common">Pin mould</name>
    <dbReference type="NCBI Taxonomy" id="4829"/>
    <lineage>
        <taxon>Eukaryota</taxon>
        <taxon>Fungi</taxon>
        <taxon>Fungi incertae sedis</taxon>
        <taxon>Mucoromycota</taxon>
        <taxon>Mucoromycotina</taxon>
        <taxon>Mucoromycetes</taxon>
        <taxon>Mucorales</taxon>
        <taxon>Cunninghamellaceae</taxon>
        <taxon>Absidia</taxon>
    </lineage>
</organism>
<sequence length="475" mass="53115">MNMLQDCPAQVQPKSSSTRQPPVVVDTEEASNILMTLANQQTSLSSCLVKLKEQQQTIGMDEKGNETLNGHLIETKEQQLKSHTNHSSISAYYKDQTRTDPIMLLAAAAAAIDSSNVHERPRKYHGRSYKRREIVIQRRSTDEGLRRPPSHNRHGDDNDDDEDDEDDNDDGDNDHDDDDDRNDYTYTPNGNDAHTNHRNSNSNGNAVDQQRRDPTYALQYLSMKQNPKIKRNAMHAYITYMIYTDLANDSTGIYKKPNTLSLHNTSPPEERNQHTNNKRSSEELDSTPMLPLHVTSSASSPSPSSLNDHLPNHKAQYAHHLSTIDTSTASSSSPFVLPPSPPPTSTPHLNQSPHHHILQQHHHLPHTPLQYQSQYQKQRHQTPTQPPPHSLQHHLPPKQPQAPLLLPPSTSSSNSSSSSSPLHRPLTAFLWESSSTPNPNSSNPPGQNMLPSLSSRSSMILPPLAPPPSSRQRLL</sequence>
<dbReference type="OrthoDB" id="2290708at2759"/>
<dbReference type="STRING" id="4829.A0A163K471"/>
<dbReference type="OMA" id="HRRYSER"/>
<name>A0A163K471_ABSGL</name>
<reference evidence="2" key="1">
    <citation type="submission" date="2016-04" db="EMBL/GenBank/DDBJ databases">
        <authorList>
            <person name="Evans L.H."/>
            <person name="Alamgir A."/>
            <person name="Owens N."/>
            <person name="Weber N.D."/>
            <person name="Virtaneva K."/>
            <person name="Barbian K."/>
            <person name="Babar A."/>
            <person name="Rosenke K."/>
        </authorList>
    </citation>
    <scope>NUCLEOTIDE SEQUENCE [LARGE SCALE GENOMIC DNA]</scope>
    <source>
        <strain evidence="2">CBS 101.48</strain>
    </source>
</reference>
<dbReference type="AlphaFoldDB" id="A0A163K471"/>
<feature type="compositionally biased region" description="Pro residues" evidence="1">
    <location>
        <begin position="336"/>
        <end position="345"/>
    </location>
</feature>
<protein>
    <submittedName>
        <fullName evidence="2">Uncharacterized protein</fullName>
    </submittedName>
</protein>
<dbReference type="EMBL" id="LT554468">
    <property type="protein sequence ID" value="SAM05261.1"/>
    <property type="molecule type" value="Genomic_DNA"/>
</dbReference>
<feature type="compositionally biased region" description="Basic and acidic residues" evidence="1">
    <location>
        <begin position="131"/>
        <end position="146"/>
    </location>
</feature>
<dbReference type="Proteomes" id="UP000078561">
    <property type="component" value="Unassembled WGS sequence"/>
</dbReference>
<feature type="compositionally biased region" description="Acidic residues" evidence="1">
    <location>
        <begin position="157"/>
        <end position="181"/>
    </location>
</feature>
<feature type="region of interest" description="Disordered" evidence="1">
    <location>
        <begin position="257"/>
        <end position="311"/>
    </location>
</feature>
<feature type="compositionally biased region" description="Polar residues" evidence="1">
    <location>
        <begin position="184"/>
        <end position="208"/>
    </location>
</feature>
<feature type="compositionally biased region" description="Polar residues" evidence="1">
    <location>
        <begin position="449"/>
        <end position="458"/>
    </location>
</feature>
<feature type="compositionally biased region" description="Low complexity" evidence="1">
    <location>
        <begin position="326"/>
        <end position="335"/>
    </location>
</feature>
<feature type="compositionally biased region" description="Polar residues" evidence="1">
    <location>
        <begin position="258"/>
        <end position="267"/>
    </location>
</feature>
<dbReference type="InParanoid" id="A0A163K471"/>
<proteinExistence type="predicted"/>
<evidence type="ECO:0000256" key="1">
    <source>
        <dbReference type="SAM" id="MobiDB-lite"/>
    </source>
</evidence>
<feature type="compositionally biased region" description="Low complexity" evidence="1">
    <location>
        <begin position="401"/>
        <end position="445"/>
    </location>
</feature>